<protein>
    <submittedName>
        <fullName evidence="2">Uncharacterized protein</fullName>
    </submittedName>
</protein>
<organism evidence="2">
    <name type="scientific">marine sediment metagenome</name>
    <dbReference type="NCBI Taxonomy" id="412755"/>
    <lineage>
        <taxon>unclassified sequences</taxon>
        <taxon>metagenomes</taxon>
        <taxon>ecological metagenomes</taxon>
    </lineage>
</organism>
<feature type="non-terminal residue" evidence="2">
    <location>
        <position position="148"/>
    </location>
</feature>
<evidence type="ECO:0000256" key="1">
    <source>
        <dbReference type="SAM" id="MobiDB-lite"/>
    </source>
</evidence>
<gene>
    <name evidence="2" type="ORF">S01H1_36994</name>
</gene>
<proteinExistence type="predicted"/>
<comment type="caution">
    <text evidence="2">The sequence shown here is derived from an EMBL/GenBank/DDBJ whole genome shotgun (WGS) entry which is preliminary data.</text>
</comment>
<sequence length="148" mass="15320">MERQNGSRLAGMVLAILACGALAAAQQTQPAKTRPAATQKTETQPAKTQPAATQKTETQPAKTQPAATQKHEPSPATLKLIRLVVKSAKDDADAAAKLVAAAKALQDDPNAQVAICEAAYDYGAKGAAGFGSALRALYILNIKGRIQA</sequence>
<dbReference type="AlphaFoldDB" id="X0W8M9"/>
<dbReference type="PROSITE" id="PS51257">
    <property type="entry name" value="PROKAR_LIPOPROTEIN"/>
    <property type="match status" value="1"/>
</dbReference>
<feature type="region of interest" description="Disordered" evidence="1">
    <location>
        <begin position="27"/>
        <end position="74"/>
    </location>
</feature>
<feature type="compositionally biased region" description="Polar residues" evidence="1">
    <location>
        <begin position="27"/>
        <end position="67"/>
    </location>
</feature>
<dbReference type="EMBL" id="BARS01023216">
    <property type="protein sequence ID" value="GAG08981.1"/>
    <property type="molecule type" value="Genomic_DNA"/>
</dbReference>
<evidence type="ECO:0000313" key="2">
    <source>
        <dbReference type="EMBL" id="GAG08981.1"/>
    </source>
</evidence>
<name>X0W8M9_9ZZZZ</name>
<reference evidence="2" key="1">
    <citation type="journal article" date="2014" name="Front. Microbiol.">
        <title>High frequency of phylogenetically diverse reductive dehalogenase-homologous genes in deep subseafloor sedimentary metagenomes.</title>
        <authorList>
            <person name="Kawai M."/>
            <person name="Futagami T."/>
            <person name="Toyoda A."/>
            <person name="Takaki Y."/>
            <person name="Nishi S."/>
            <person name="Hori S."/>
            <person name="Arai W."/>
            <person name="Tsubouchi T."/>
            <person name="Morono Y."/>
            <person name="Uchiyama I."/>
            <person name="Ito T."/>
            <person name="Fujiyama A."/>
            <person name="Inagaki F."/>
            <person name="Takami H."/>
        </authorList>
    </citation>
    <scope>NUCLEOTIDE SEQUENCE</scope>
    <source>
        <strain evidence="2">Expedition CK06-06</strain>
    </source>
</reference>
<accession>X0W8M9</accession>